<dbReference type="Proteomes" id="UP001403385">
    <property type="component" value="Unassembled WGS sequence"/>
</dbReference>
<evidence type="ECO:0000313" key="2">
    <source>
        <dbReference type="EMBL" id="MEN7549759.1"/>
    </source>
</evidence>
<dbReference type="RefSeq" id="WP_346822537.1">
    <property type="nucleotide sequence ID" value="NZ_JBDKWZ010000010.1"/>
</dbReference>
<organism evidence="2 3">
    <name type="scientific">Rapidithrix thailandica</name>
    <dbReference type="NCBI Taxonomy" id="413964"/>
    <lineage>
        <taxon>Bacteria</taxon>
        <taxon>Pseudomonadati</taxon>
        <taxon>Bacteroidota</taxon>
        <taxon>Cytophagia</taxon>
        <taxon>Cytophagales</taxon>
        <taxon>Flammeovirgaceae</taxon>
        <taxon>Rapidithrix</taxon>
    </lineage>
</organism>
<dbReference type="Pfam" id="PF16395">
    <property type="entry name" value="DUF5004"/>
    <property type="match status" value="1"/>
</dbReference>
<protein>
    <submittedName>
        <fullName evidence="2">DUF5004 domain-containing protein</fullName>
    </submittedName>
</protein>
<sequence length="158" mass="17302">MQCIQKIVLLFLLSGLLFTTACKDDDDPAPKTDSEKIASVTWKVTTTFLNNTALSTDDQATYANFRITFKVDGSGNPTTYTVTPGEAKRLPNYNSANTGNWTFSGNTITLKDAQKSSQLTVSGISETGLTLQWELTKVDNQVPPEDEGTWKMDLVPAQ</sequence>
<gene>
    <name evidence="2" type="ORF">AAG747_17680</name>
</gene>
<dbReference type="PROSITE" id="PS51257">
    <property type="entry name" value="PROKAR_LIPOPROTEIN"/>
    <property type="match status" value="1"/>
</dbReference>
<dbReference type="AlphaFoldDB" id="A0AAW9S9V3"/>
<name>A0AAW9S9V3_9BACT</name>
<keyword evidence="1" id="KW-0732">Signal</keyword>
<dbReference type="EMBL" id="JBDKWZ010000010">
    <property type="protein sequence ID" value="MEN7549759.1"/>
    <property type="molecule type" value="Genomic_DNA"/>
</dbReference>
<proteinExistence type="predicted"/>
<feature type="chain" id="PRO_5043981858" evidence="1">
    <location>
        <begin position="24"/>
        <end position="158"/>
    </location>
</feature>
<dbReference type="InterPro" id="IPR032168">
    <property type="entry name" value="DUF5004"/>
</dbReference>
<reference evidence="2 3" key="1">
    <citation type="submission" date="2024-04" db="EMBL/GenBank/DDBJ databases">
        <title>Novel genus in family Flammeovirgaceae.</title>
        <authorList>
            <person name="Nguyen T.H."/>
            <person name="Vuong T.Q."/>
            <person name="Le H."/>
            <person name="Kim S.-G."/>
        </authorList>
    </citation>
    <scope>NUCLEOTIDE SEQUENCE [LARGE SCALE GENOMIC DNA]</scope>
    <source>
        <strain evidence="2 3">JCM 23209</strain>
    </source>
</reference>
<accession>A0AAW9S9V3</accession>
<evidence type="ECO:0000256" key="1">
    <source>
        <dbReference type="SAM" id="SignalP"/>
    </source>
</evidence>
<keyword evidence="3" id="KW-1185">Reference proteome</keyword>
<comment type="caution">
    <text evidence="2">The sequence shown here is derived from an EMBL/GenBank/DDBJ whole genome shotgun (WGS) entry which is preliminary data.</text>
</comment>
<evidence type="ECO:0000313" key="3">
    <source>
        <dbReference type="Proteomes" id="UP001403385"/>
    </source>
</evidence>
<feature type="signal peptide" evidence="1">
    <location>
        <begin position="1"/>
        <end position="23"/>
    </location>
</feature>